<dbReference type="AlphaFoldDB" id="I0GQ13"/>
<sequence length="403" mass="44753">MNVDIVETNLDFSSLSKRSCTDMIVIHHTGSPDMDASAEQIHGWHLNNGWAGIGYHYVIRKNGTIERGRPEWAVGSHAYGENDHTIGVHLSGDFLHVAPTDEQIEKCAMLIASLSAAYGIPIDREHVVGHGELMATDCPGVNLQALLDDGTITGKANWYRYGNVSQDKAADKTLPEERIWQFLKGKGLSDYAAAGIMGNLYAESGLIPTNLEDYYECKLGMSDDEYTCAVDAGEYPNFVHDRAGYGLAQWTYYSRKAGLLKYARAKGKSIGDLDMQLEFLWQELQLNQSLMDKLAEAGSVQEASNAVLFDFERPADQSEAVQSIRAGYGQDYYDDFALTNKLVMEEEESMRYNNVAEVPEWAQPTIQKMIDKGLLGGTSGKDNLDLTLEMIRVFVVNDRAGLY</sequence>
<evidence type="ECO:0000313" key="4">
    <source>
        <dbReference type="EMBL" id="BAL82850.1"/>
    </source>
</evidence>
<evidence type="ECO:0000313" key="5">
    <source>
        <dbReference type="Proteomes" id="UP000007887"/>
    </source>
</evidence>
<dbReference type="PATRIC" id="fig|927704.6.peg.1177"/>
<dbReference type="CDD" id="cd06583">
    <property type="entry name" value="PGRP"/>
    <property type="match status" value="1"/>
</dbReference>
<dbReference type="SMART" id="SM00701">
    <property type="entry name" value="PGRP"/>
    <property type="match status" value="1"/>
</dbReference>
<dbReference type="RefSeq" id="WP_014424287.1">
    <property type="nucleotide sequence ID" value="NC_017068.1"/>
</dbReference>
<evidence type="ECO:0000259" key="3">
    <source>
        <dbReference type="SMART" id="SM00701"/>
    </source>
</evidence>
<dbReference type="PANTHER" id="PTHR11022:SF41">
    <property type="entry name" value="PEPTIDOGLYCAN-RECOGNITION PROTEIN LC-RELATED"/>
    <property type="match status" value="1"/>
</dbReference>
<reference evidence="4 5" key="1">
    <citation type="submission" date="2011-10" db="EMBL/GenBank/DDBJ databases">
        <title>Whole genome sequence of Selenomonas ruminantium subsp. lactilytica TAM6421.</title>
        <authorList>
            <person name="Oguchi A."/>
            <person name="Ankai A."/>
            <person name="Kaneko J."/>
            <person name="Yamada-Narita S."/>
            <person name="Fukui S."/>
            <person name="Takahashi M."/>
            <person name="Onodera T."/>
            <person name="Kojima S."/>
            <person name="Fushimi T."/>
            <person name="Abe N."/>
            <person name="Kamio Y."/>
            <person name="Yamazaki S."/>
            <person name="Fujita N."/>
        </authorList>
    </citation>
    <scope>NUCLEOTIDE SEQUENCE [LARGE SCALE GENOMIC DNA]</scope>
    <source>
        <strain evidence="5">NBRC 103574 / TAM6421</strain>
    </source>
</reference>
<dbReference type="SUPFAM" id="SSF55846">
    <property type="entry name" value="N-acetylmuramoyl-L-alanine amidase-like"/>
    <property type="match status" value="1"/>
</dbReference>
<dbReference type="KEGG" id="sri:SELR_11420"/>
<accession>I0GQ13</accession>
<feature type="domain" description="Peptidoglycan recognition protein family" evidence="3">
    <location>
        <begin position="12"/>
        <end position="134"/>
    </location>
</feature>
<proteinExistence type="inferred from homology"/>
<dbReference type="HOGENOM" id="CLU_683138_0_0_9"/>
<organism evidence="4 5">
    <name type="scientific">Selenomonas ruminantium subsp. lactilytica (strain NBRC 103574 / TAM6421)</name>
    <dbReference type="NCBI Taxonomy" id="927704"/>
    <lineage>
        <taxon>Bacteria</taxon>
        <taxon>Bacillati</taxon>
        <taxon>Bacillota</taxon>
        <taxon>Negativicutes</taxon>
        <taxon>Selenomonadales</taxon>
        <taxon>Selenomonadaceae</taxon>
        <taxon>Selenomonas</taxon>
    </lineage>
</organism>
<dbReference type="PANTHER" id="PTHR11022">
    <property type="entry name" value="PEPTIDOGLYCAN RECOGNITION PROTEIN"/>
    <property type="match status" value="1"/>
</dbReference>
<dbReference type="Gene3D" id="3.40.80.10">
    <property type="entry name" value="Peptidoglycan recognition protein-like"/>
    <property type="match status" value="1"/>
</dbReference>
<comment type="similarity">
    <text evidence="1">Belongs to the N-acetylmuramoyl-L-alanine amidase 2 family.</text>
</comment>
<name>I0GQ13_SELRL</name>
<gene>
    <name evidence="4" type="ordered locus">SELR_11420</name>
</gene>
<keyword evidence="4" id="KW-0378">Hydrolase</keyword>
<dbReference type="Pfam" id="PF18013">
    <property type="entry name" value="Phage_lysozyme2"/>
    <property type="match status" value="1"/>
</dbReference>
<dbReference type="GO" id="GO:0008270">
    <property type="term" value="F:zinc ion binding"/>
    <property type="evidence" value="ECO:0007669"/>
    <property type="project" value="InterPro"/>
</dbReference>
<dbReference type="Proteomes" id="UP000007887">
    <property type="component" value="Chromosome"/>
</dbReference>
<protein>
    <submittedName>
        <fullName evidence="4">Putative phage N-acetylmuramoyl-L-alanine amidase</fullName>
        <ecNumber evidence="4">3.5.1.28</ecNumber>
    </submittedName>
</protein>
<dbReference type="eggNOG" id="COG3023">
    <property type="taxonomic scope" value="Bacteria"/>
</dbReference>
<dbReference type="Pfam" id="PF01510">
    <property type="entry name" value="Amidase_2"/>
    <property type="match status" value="1"/>
</dbReference>
<dbReference type="Gene3D" id="1.10.530.10">
    <property type="match status" value="1"/>
</dbReference>
<dbReference type="EMBL" id="AP012292">
    <property type="protein sequence ID" value="BAL82850.1"/>
    <property type="molecule type" value="Genomic_DNA"/>
</dbReference>
<dbReference type="InterPro" id="IPR002502">
    <property type="entry name" value="Amidase_domain"/>
</dbReference>
<dbReference type="SMART" id="SM00644">
    <property type="entry name" value="Ami_2"/>
    <property type="match status" value="1"/>
</dbReference>
<dbReference type="InterPro" id="IPR006619">
    <property type="entry name" value="PGRP_domain_met/bac"/>
</dbReference>
<dbReference type="EC" id="3.5.1.28" evidence="4"/>
<dbReference type="InterPro" id="IPR015510">
    <property type="entry name" value="PGRP"/>
</dbReference>
<dbReference type="InterPro" id="IPR041219">
    <property type="entry name" value="Phage_lysozyme2"/>
</dbReference>
<dbReference type="GO" id="GO:0009253">
    <property type="term" value="P:peptidoglycan catabolic process"/>
    <property type="evidence" value="ECO:0007669"/>
    <property type="project" value="InterPro"/>
</dbReference>
<dbReference type="GO" id="GO:0008745">
    <property type="term" value="F:N-acetylmuramoyl-L-alanine amidase activity"/>
    <property type="evidence" value="ECO:0007669"/>
    <property type="project" value="UniProtKB-EC"/>
</dbReference>
<evidence type="ECO:0000256" key="1">
    <source>
        <dbReference type="ARBA" id="ARBA00007553"/>
    </source>
</evidence>
<evidence type="ECO:0000259" key="2">
    <source>
        <dbReference type="SMART" id="SM00644"/>
    </source>
</evidence>
<dbReference type="InterPro" id="IPR036505">
    <property type="entry name" value="Amidase/PGRP_sf"/>
</dbReference>
<feature type="domain" description="N-acetylmuramoyl-L-alanine amidase" evidence="2">
    <location>
        <begin position="10"/>
        <end position="140"/>
    </location>
</feature>